<keyword evidence="2" id="KW-1185">Reference proteome</keyword>
<gene>
    <name evidence="1" type="ORF">KY290_030653</name>
</gene>
<evidence type="ECO:0000313" key="1">
    <source>
        <dbReference type="EMBL" id="KAH0742660.1"/>
    </source>
</evidence>
<sequence length="88" mass="9929">MSLGIAPENRLLERSMSTANTISFDISEGMVPYSSLFERFREVKEVQFCMPRGNSPISPMSGRLMDKTMFSLAFQHCIPANLHMKPSV</sequence>
<reference evidence="1 2" key="1">
    <citation type="journal article" date="2021" name="bioRxiv">
        <title>Chromosome-scale and haplotype-resolved genome assembly of a tetraploid potato cultivar.</title>
        <authorList>
            <person name="Sun H."/>
            <person name="Jiao W.-B."/>
            <person name="Krause K."/>
            <person name="Campoy J.A."/>
            <person name="Goel M."/>
            <person name="Folz-Donahue K."/>
            <person name="Kukat C."/>
            <person name="Huettel B."/>
            <person name="Schneeberger K."/>
        </authorList>
    </citation>
    <scope>NUCLEOTIDE SEQUENCE [LARGE SCALE GENOMIC DNA]</scope>
    <source>
        <strain evidence="1">SolTubOtavaFocal</strain>
        <tissue evidence="1">Leaves</tissue>
    </source>
</reference>
<name>A0ABQ7U6W7_SOLTU</name>
<organism evidence="1 2">
    <name type="scientific">Solanum tuberosum</name>
    <name type="common">Potato</name>
    <dbReference type="NCBI Taxonomy" id="4113"/>
    <lineage>
        <taxon>Eukaryota</taxon>
        <taxon>Viridiplantae</taxon>
        <taxon>Streptophyta</taxon>
        <taxon>Embryophyta</taxon>
        <taxon>Tracheophyta</taxon>
        <taxon>Spermatophyta</taxon>
        <taxon>Magnoliopsida</taxon>
        <taxon>eudicotyledons</taxon>
        <taxon>Gunneridae</taxon>
        <taxon>Pentapetalae</taxon>
        <taxon>asterids</taxon>
        <taxon>lamiids</taxon>
        <taxon>Solanales</taxon>
        <taxon>Solanaceae</taxon>
        <taxon>Solanoideae</taxon>
        <taxon>Solaneae</taxon>
        <taxon>Solanum</taxon>
    </lineage>
</organism>
<proteinExistence type="predicted"/>
<dbReference type="EMBL" id="JAIVGD010000023">
    <property type="protein sequence ID" value="KAH0742660.1"/>
    <property type="molecule type" value="Genomic_DNA"/>
</dbReference>
<dbReference type="Proteomes" id="UP000826656">
    <property type="component" value="Unassembled WGS sequence"/>
</dbReference>
<evidence type="ECO:0000313" key="2">
    <source>
        <dbReference type="Proteomes" id="UP000826656"/>
    </source>
</evidence>
<comment type="caution">
    <text evidence="1">The sequence shown here is derived from an EMBL/GenBank/DDBJ whole genome shotgun (WGS) entry which is preliminary data.</text>
</comment>
<protein>
    <submittedName>
        <fullName evidence="1">Uncharacterized protein</fullName>
    </submittedName>
</protein>
<accession>A0ABQ7U6W7</accession>